<dbReference type="CDD" id="cd01647">
    <property type="entry name" value="RT_LTR"/>
    <property type="match status" value="1"/>
</dbReference>
<dbReference type="SMART" id="SM00343">
    <property type="entry name" value="ZnF_C2HC"/>
    <property type="match status" value="1"/>
</dbReference>
<name>A0A3Q7XIC8_CICAR</name>
<dbReference type="InterPro" id="IPR001878">
    <property type="entry name" value="Znf_CCHC"/>
</dbReference>
<dbReference type="InterPro" id="IPR041588">
    <property type="entry name" value="Integrase_H2C2"/>
</dbReference>
<dbReference type="InterPro" id="IPR021109">
    <property type="entry name" value="Peptidase_aspartic_dom_sf"/>
</dbReference>
<dbReference type="STRING" id="3827.A0A3Q7XIC8"/>
<keyword evidence="4" id="KW-0255">Endonuclease</keyword>
<dbReference type="GO" id="GO:0016779">
    <property type="term" value="F:nucleotidyltransferase activity"/>
    <property type="evidence" value="ECO:0007669"/>
    <property type="project" value="UniProtKB-KW"/>
</dbReference>
<dbReference type="GO" id="GO:0008270">
    <property type="term" value="F:zinc ion binding"/>
    <property type="evidence" value="ECO:0007669"/>
    <property type="project" value="UniProtKB-KW"/>
</dbReference>
<dbReference type="FunFam" id="1.10.340.70:FF:000001">
    <property type="entry name" value="Retrovirus-related Pol polyprotein from transposon gypsy-like Protein"/>
    <property type="match status" value="1"/>
</dbReference>
<dbReference type="Proteomes" id="UP000087171">
    <property type="component" value="Unplaced"/>
</dbReference>
<dbReference type="InterPro" id="IPR036875">
    <property type="entry name" value="Znf_CCHC_sf"/>
</dbReference>
<dbReference type="RefSeq" id="XP_027193529.1">
    <property type="nucleotide sequence ID" value="XM_027337728.1"/>
</dbReference>
<evidence type="ECO:0000259" key="8">
    <source>
        <dbReference type="PROSITE" id="PS50878"/>
    </source>
</evidence>
<gene>
    <name evidence="10" type="primary">LOC113788220</name>
</gene>
<dbReference type="SUPFAM" id="SSF56672">
    <property type="entry name" value="DNA/RNA polymerases"/>
    <property type="match status" value="1"/>
</dbReference>
<keyword evidence="5" id="KW-0862">Zinc</keyword>
<dbReference type="Gene3D" id="3.30.70.270">
    <property type="match status" value="1"/>
</dbReference>
<dbReference type="InterPro" id="IPR043128">
    <property type="entry name" value="Rev_trsase/Diguanyl_cyclase"/>
</dbReference>
<evidence type="ECO:0000256" key="5">
    <source>
        <dbReference type="PROSITE-ProRule" id="PRU00047"/>
    </source>
</evidence>
<dbReference type="Pfam" id="PF00098">
    <property type="entry name" value="zf-CCHC"/>
    <property type="match status" value="1"/>
</dbReference>
<dbReference type="GeneID" id="113788220"/>
<dbReference type="InterPro" id="IPR000477">
    <property type="entry name" value="RT_dom"/>
</dbReference>
<dbReference type="Gene3D" id="4.10.60.10">
    <property type="entry name" value="Zinc finger, CCHC-type"/>
    <property type="match status" value="1"/>
</dbReference>
<dbReference type="SUPFAM" id="SSF53098">
    <property type="entry name" value="Ribonuclease H-like"/>
    <property type="match status" value="1"/>
</dbReference>
<keyword evidence="1" id="KW-0808">Transferase</keyword>
<evidence type="ECO:0000313" key="9">
    <source>
        <dbReference type="Proteomes" id="UP000087171"/>
    </source>
</evidence>
<dbReference type="InterPro" id="IPR050951">
    <property type="entry name" value="Retrovirus_Pol_polyprotein"/>
</dbReference>
<organism evidence="9 10">
    <name type="scientific">Cicer arietinum</name>
    <name type="common">Chickpea</name>
    <name type="synonym">Garbanzo</name>
    <dbReference type="NCBI Taxonomy" id="3827"/>
    <lineage>
        <taxon>Eukaryota</taxon>
        <taxon>Viridiplantae</taxon>
        <taxon>Streptophyta</taxon>
        <taxon>Embryophyta</taxon>
        <taxon>Tracheophyta</taxon>
        <taxon>Spermatophyta</taxon>
        <taxon>Magnoliopsida</taxon>
        <taxon>eudicotyledons</taxon>
        <taxon>Gunneridae</taxon>
        <taxon>Pentapetalae</taxon>
        <taxon>rosids</taxon>
        <taxon>fabids</taxon>
        <taxon>Fabales</taxon>
        <taxon>Fabaceae</taxon>
        <taxon>Papilionoideae</taxon>
        <taxon>50 kb inversion clade</taxon>
        <taxon>NPAAA clade</taxon>
        <taxon>Hologalegina</taxon>
        <taxon>IRL clade</taxon>
        <taxon>Cicereae</taxon>
        <taxon>Cicer</taxon>
    </lineage>
</organism>
<accession>A0A3Q7XIC8</accession>
<dbReference type="CDD" id="cd00303">
    <property type="entry name" value="retropepsin_like"/>
    <property type="match status" value="1"/>
</dbReference>
<dbReference type="InterPro" id="IPR036397">
    <property type="entry name" value="RNaseH_sf"/>
</dbReference>
<keyword evidence="2" id="KW-0548">Nucleotidyltransferase</keyword>
<dbReference type="PANTHER" id="PTHR37984">
    <property type="entry name" value="PROTEIN CBG26694"/>
    <property type="match status" value="1"/>
</dbReference>
<keyword evidence="5" id="KW-0863">Zinc-finger</keyword>
<keyword evidence="5" id="KW-0479">Metal-binding</keyword>
<evidence type="ECO:0000256" key="6">
    <source>
        <dbReference type="SAM" id="MobiDB-lite"/>
    </source>
</evidence>
<dbReference type="SUPFAM" id="SSF57756">
    <property type="entry name" value="Retrovirus zinc finger-like domains"/>
    <property type="match status" value="1"/>
</dbReference>
<dbReference type="PANTHER" id="PTHR37984:SF5">
    <property type="entry name" value="PROTEIN NYNRIN-LIKE"/>
    <property type="match status" value="1"/>
</dbReference>
<keyword evidence="3" id="KW-0540">Nuclease</keyword>
<dbReference type="Gene3D" id="2.40.70.10">
    <property type="entry name" value="Acid Proteases"/>
    <property type="match status" value="1"/>
</dbReference>
<dbReference type="Gene3D" id="3.30.420.10">
    <property type="entry name" value="Ribonuclease H-like superfamily/Ribonuclease H"/>
    <property type="match status" value="1"/>
</dbReference>
<evidence type="ECO:0000256" key="3">
    <source>
        <dbReference type="ARBA" id="ARBA00022722"/>
    </source>
</evidence>
<evidence type="ECO:0000256" key="4">
    <source>
        <dbReference type="ARBA" id="ARBA00022759"/>
    </source>
</evidence>
<dbReference type="PROSITE" id="PS50158">
    <property type="entry name" value="ZF_CCHC"/>
    <property type="match status" value="1"/>
</dbReference>
<dbReference type="AlphaFoldDB" id="A0A3Q7XIC8"/>
<dbReference type="InterPro" id="IPR043502">
    <property type="entry name" value="DNA/RNA_pol_sf"/>
</dbReference>
<feature type="domain" description="Reverse transcriptase" evidence="8">
    <location>
        <begin position="459"/>
        <end position="640"/>
    </location>
</feature>
<keyword evidence="4" id="KW-0378">Hydrolase</keyword>
<dbReference type="PROSITE" id="PS50878">
    <property type="entry name" value="RT_POL"/>
    <property type="match status" value="1"/>
</dbReference>
<evidence type="ECO:0000256" key="2">
    <source>
        <dbReference type="ARBA" id="ARBA00022695"/>
    </source>
</evidence>
<feature type="region of interest" description="Disordered" evidence="6">
    <location>
        <begin position="207"/>
        <end position="250"/>
    </location>
</feature>
<dbReference type="InterPro" id="IPR012337">
    <property type="entry name" value="RNaseH-like_sf"/>
</dbReference>
<dbReference type="Gene3D" id="1.10.340.70">
    <property type="match status" value="1"/>
</dbReference>
<dbReference type="GO" id="GO:0003676">
    <property type="term" value="F:nucleic acid binding"/>
    <property type="evidence" value="ECO:0007669"/>
    <property type="project" value="InterPro"/>
</dbReference>
<dbReference type="OrthoDB" id="2013610at2759"/>
<dbReference type="Pfam" id="PF08284">
    <property type="entry name" value="RVP_2"/>
    <property type="match status" value="1"/>
</dbReference>
<evidence type="ECO:0000313" key="10">
    <source>
        <dbReference type="RefSeq" id="XP_027193529.1"/>
    </source>
</evidence>
<evidence type="ECO:0000259" key="7">
    <source>
        <dbReference type="PROSITE" id="PS50158"/>
    </source>
</evidence>
<reference evidence="10" key="1">
    <citation type="submission" date="2025-08" db="UniProtKB">
        <authorList>
            <consortium name="RefSeq"/>
        </authorList>
    </citation>
    <scope>IDENTIFICATION</scope>
    <source>
        <tissue evidence="10">Etiolated seedlings</tissue>
    </source>
</reference>
<dbReference type="Pfam" id="PF17921">
    <property type="entry name" value="Integrase_H2C2"/>
    <property type="match status" value="1"/>
</dbReference>
<protein>
    <submittedName>
        <fullName evidence="10">Uncharacterized protein LOC113788220</fullName>
    </submittedName>
</protein>
<dbReference type="KEGG" id="cam:113788220"/>
<sequence length="883" mass="102619">MAQAMVQMATAIAAQNQREIRREEREERVVESRGLTDFRRHDPPKFHGDVDPEKVDKWLQEMEKIFEVIRCPPEVKENYATYLLLGDAEYWWRNTKLMMEVVEEEINWESFQMKFLDKYFPVNARTKLGDDFLKVRQGSMIVGEYAVKIESLLRYFKFFRQTVDEDFMCHRFQDGLKYEIQDFVLPLGITRFQPLVEKCREVDAMKNRRPNHGGISNHGGQIRPSNQNQGHSRPDQNPYRRPQGSNNGPHFADKCTLNDNVCFKCQKPGHLARDCKEPKAESSLNATKVTRPTTQGRVYNINGQGTSRPNESFQGECEISGNILTVLFDSSATHSFISMDYMKLLEFPVTTVLFVTIAADKTLTANTTCMHCPIIVLIRKINVNLICLPLKNLDVILGMVWLSYHYILLDCGRKIVIFPDPKLSKFLAAHEIKVILKDGDMEILSLASAGVTHDAKIEDVLVVKDFSDVFLMDVPRLPPVREAEFSIDLHLDYRKLNKVTIKNRYPMSRIDDLMDQLRGEVVFSKIDLNYRNHQIRVKLEDIPKTAFRTCYRHYEYLVMPFGVTNAPTVFMDYMNRIFHPFLDKFVVVFIDDILIYSKSREEHEEQLQQVLSVLREKQLYANQAKCEFWLEEVNFLGHVISNEGTAIDPTKVKEFVDWKRLGTVIDIKSFVGLACYHRGFIEDALSRQNILVSSLMVKEQELLEKFRDLNLNVEFSPGELKFSMITFSNGLIEDIQKHQFDDELLQQKRRICIPTVDKIKDIILKEAHKSKLNFHPGVTKMYQDLKQNYWWPRMKKRVAEFVTTCLTCQKAKVVHQRPAGMLQPLNVPKWKWDKIVRLHGVPSSIVSDRDPKFNSHFWGALHEALGTKLRLTSTYHLQTDGQT</sequence>
<dbReference type="InterPro" id="IPR005162">
    <property type="entry name" value="Retrotrans_gag_dom"/>
</dbReference>
<proteinExistence type="predicted"/>
<keyword evidence="9" id="KW-1185">Reference proteome</keyword>
<dbReference type="Pfam" id="PF00078">
    <property type="entry name" value="RVT_1"/>
    <property type="match status" value="1"/>
</dbReference>
<dbReference type="GO" id="GO:0004519">
    <property type="term" value="F:endonuclease activity"/>
    <property type="evidence" value="ECO:0007669"/>
    <property type="project" value="UniProtKB-KW"/>
</dbReference>
<dbReference type="Pfam" id="PF03732">
    <property type="entry name" value="Retrotrans_gag"/>
    <property type="match status" value="1"/>
</dbReference>
<dbReference type="SUPFAM" id="SSF50630">
    <property type="entry name" value="Acid proteases"/>
    <property type="match status" value="1"/>
</dbReference>
<feature type="domain" description="CCHC-type" evidence="7">
    <location>
        <begin position="262"/>
        <end position="277"/>
    </location>
</feature>
<evidence type="ECO:0000256" key="1">
    <source>
        <dbReference type="ARBA" id="ARBA00022679"/>
    </source>
</evidence>